<organism evidence="1 2">
    <name type="scientific">Pseudomonas phage vB_PaeM_PAO1_Ab27</name>
    <dbReference type="NCBI Taxonomy" id="1548907"/>
    <lineage>
        <taxon>Viruses</taxon>
        <taxon>Duplodnaviria</taxon>
        <taxon>Heunggongvirae</taxon>
        <taxon>Uroviricota</taxon>
        <taxon>Caudoviricetes</taxon>
        <taxon>Lindbergviridae</taxon>
        <taxon>Pbunavirus</taxon>
        <taxon>Pbunavirus LS1</taxon>
    </lineage>
</organism>
<dbReference type="KEGG" id="vg:23679171"/>
<proteinExistence type="predicted"/>
<gene>
    <name evidence="1" type="primary">ORF12</name>
</gene>
<protein>
    <submittedName>
        <fullName evidence="1">Uncharacterized protein</fullName>
    </submittedName>
</protein>
<reference evidence="1 2" key="1">
    <citation type="journal article" date="2015" name="PLoS ONE">
        <title>Investigation of a Large Collection of Pseudomonas aeruginosa Bacteriophages Collected from a Single Environmental Source in Abidjan, Cote d'Ivoire.</title>
        <authorList>
            <person name="Essoh C."/>
            <person name="Latino L."/>
            <person name="Midoux C."/>
            <person name="Blouin Y."/>
            <person name="Loukou G."/>
            <person name="Nguetta S.P."/>
            <person name="Lathro S."/>
            <person name="Cablanmian A."/>
            <person name="Kouassi A.K."/>
            <person name="Vergnaud G."/>
            <person name="Pourcel C."/>
        </authorList>
    </citation>
    <scope>NUCLEOTIDE SEQUENCE [LARGE SCALE GENOMIC DNA]</scope>
    <source>
        <strain evidence="1">Ab27</strain>
    </source>
</reference>
<name>A0A0A1IUT1_9CAUD</name>
<dbReference type="Proteomes" id="UP000030228">
    <property type="component" value="Genome"/>
</dbReference>
<sequence length="71" mass="8025">MIKQDLYKQIAFAAIGSGIKMFVKLYCNDTILEVIGVEEAHIDGTTRLRYTGRADGVDVHFFINEIDMVMV</sequence>
<dbReference type="GeneID" id="23679171"/>
<accession>A0A0A1IUT1</accession>
<dbReference type="RefSeq" id="YP_009124315.1">
    <property type="nucleotide sequence ID" value="NC_026586.1"/>
</dbReference>
<evidence type="ECO:0000313" key="2">
    <source>
        <dbReference type="Proteomes" id="UP000030228"/>
    </source>
</evidence>
<evidence type="ECO:0000313" key="1">
    <source>
        <dbReference type="EMBL" id="CEF89798.1"/>
    </source>
</evidence>
<dbReference type="EMBL" id="LN610579">
    <property type="protein sequence ID" value="CEF89798.1"/>
    <property type="molecule type" value="Genomic_DNA"/>
</dbReference>